<evidence type="ECO:0000256" key="1">
    <source>
        <dbReference type="SAM" id="MobiDB-lite"/>
    </source>
</evidence>
<evidence type="ECO:0000313" key="2">
    <source>
        <dbReference type="EMBL" id="KAF2568943.1"/>
    </source>
</evidence>
<gene>
    <name evidence="2" type="ORF">F2Q68_00025337</name>
</gene>
<protein>
    <submittedName>
        <fullName evidence="2">Uncharacterized protein</fullName>
    </submittedName>
</protein>
<dbReference type="Proteomes" id="UP000712281">
    <property type="component" value="Unassembled WGS sequence"/>
</dbReference>
<organism evidence="2 3">
    <name type="scientific">Brassica cretica</name>
    <name type="common">Mustard</name>
    <dbReference type="NCBI Taxonomy" id="69181"/>
    <lineage>
        <taxon>Eukaryota</taxon>
        <taxon>Viridiplantae</taxon>
        <taxon>Streptophyta</taxon>
        <taxon>Embryophyta</taxon>
        <taxon>Tracheophyta</taxon>
        <taxon>Spermatophyta</taxon>
        <taxon>Magnoliopsida</taxon>
        <taxon>eudicotyledons</taxon>
        <taxon>Gunneridae</taxon>
        <taxon>Pentapetalae</taxon>
        <taxon>rosids</taxon>
        <taxon>malvids</taxon>
        <taxon>Brassicales</taxon>
        <taxon>Brassicaceae</taxon>
        <taxon>Brassiceae</taxon>
        <taxon>Brassica</taxon>
    </lineage>
</organism>
<accession>A0A8S9IHR3</accession>
<dbReference type="EMBL" id="QGKW02001911">
    <property type="protein sequence ID" value="KAF2568943.1"/>
    <property type="molecule type" value="Genomic_DNA"/>
</dbReference>
<dbReference type="AlphaFoldDB" id="A0A8S9IHR3"/>
<proteinExistence type="predicted"/>
<name>A0A8S9IHR3_BRACR</name>
<feature type="compositionally biased region" description="Low complexity" evidence="1">
    <location>
        <begin position="78"/>
        <end position="118"/>
    </location>
</feature>
<sequence length="118" mass="12489">MITCIIPKNSEVPKATFRSAHLETVEFPRAPKCSRREPSNQAGEAGRTTPLDHERGNGSESGEQEQNQEYSGHHNQEDGAQSSGDGQGQSTGSDESVAQSTGSEESGAQSSEGVQQEA</sequence>
<comment type="caution">
    <text evidence="2">The sequence shown here is derived from an EMBL/GenBank/DDBJ whole genome shotgun (WGS) entry which is preliminary data.</text>
</comment>
<reference evidence="2" key="1">
    <citation type="submission" date="2019-12" db="EMBL/GenBank/DDBJ databases">
        <title>Genome sequencing and annotation of Brassica cretica.</title>
        <authorList>
            <person name="Studholme D.J."/>
            <person name="Sarris P.F."/>
        </authorList>
    </citation>
    <scope>NUCLEOTIDE SEQUENCE</scope>
    <source>
        <strain evidence="2">PFS-001/15</strain>
        <tissue evidence="2">Leaf</tissue>
    </source>
</reference>
<evidence type="ECO:0000313" key="3">
    <source>
        <dbReference type="Proteomes" id="UP000712281"/>
    </source>
</evidence>
<feature type="compositionally biased region" description="Low complexity" evidence="1">
    <location>
        <begin position="58"/>
        <end position="70"/>
    </location>
</feature>
<feature type="region of interest" description="Disordered" evidence="1">
    <location>
        <begin position="23"/>
        <end position="118"/>
    </location>
</feature>